<reference evidence="2 3" key="1">
    <citation type="submission" date="2017-06" db="EMBL/GenBank/DDBJ databases">
        <title>Genome sequencing of cyanobaciteial culture collection at National Institute for Environmental Studies (NIES).</title>
        <authorList>
            <person name="Hirose Y."/>
            <person name="Shimura Y."/>
            <person name="Fujisawa T."/>
            <person name="Nakamura Y."/>
            <person name="Kawachi M."/>
        </authorList>
    </citation>
    <scope>NUCLEOTIDE SEQUENCE [LARGE SCALE GENOMIC DNA]</scope>
    <source>
        <strain evidence="2 3">NIES-267</strain>
    </source>
</reference>
<name>A0A1Z4LNB5_9CYAN</name>
<feature type="transmembrane region" description="Helical" evidence="1">
    <location>
        <begin position="78"/>
        <end position="97"/>
    </location>
</feature>
<evidence type="ECO:0000313" key="2">
    <source>
        <dbReference type="EMBL" id="BAY82717.1"/>
    </source>
</evidence>
<protein>
    <submittedName>
        <fullName evidence="2">Uncharacterized protein</fullName>
    </submittedName>
</protein>
<keyword evidence="3" id="KW-1185">Reference proteome</keyword>
<keyword evidence="1" id="KW-1133">Transmembrane helix</keyword>
<accession>A0A1Z4LNB5</accession>
<keyword evidence="1" id="KW-0472">Membrane</keyword>
<keyword evidence="1" id="KW-0812">Transmembrane</keyword>
<evidence type="ECO:0000256" key="1">
    <source>
        <dbReference type="SAM" id="Phobius"/>
    </source>
</evidence>
<proteinExistence type="predicted"/>
<dbReference type="Proteomes" id="UP000218418">
    <property type="component" value="Chromosome"/>
</dbReference>
<dbReference type="EMBL" id="AP018227">
    <property type="protein sequence ID" value="BAY82717.1"/>
    <property type="molecule type" value="Genomic_DNA"/>
</dbReference>
<sequence length="102" mass="11587">MKANLMNNKNLFAIKIASTVLMTCAIGLEIWNIYAVINQLEIPSNIKPIFWIERVAVAAHLIEAIIAAFNAGSKDKVWYKYSIYTFFVGTIGLMELFEKENK</sequence>
<gene>
    <name evidence="2" type="ORF">NIES267_22010</name>
</gene>
<organism evidence="2 3">
    <name type="scientific">Calothrix parasitica NIES-267</name>
    <dbReference type="NCBI Taxonomy" id="1973488"/>
    <lineage>
        <taxon>Bacteria</taxon>
        <taxon>Bacillati</taxon>
        <taxon>Cyanobacteriota</taxon>
        <taxon>Cyanophyceae</taxon>
        <taxon>Nostocales</taxon>
        <taxon>Calotrichaceae</taxon>
        <taxon>Calothrix</taxon>
    </lineage>
</organism>
<evidence type="ECO:0000313" key="3">
    <source>
        <dbReference type="Proteomes" id="UP000218418"/>
    </source>
</evidence>
<feature type="transmembrane region" description="Helical" evidence="1">
    <location>
        <begin position="12"/>
        <end position="37"/>
    </location>
</feature>
<feature type="transmembrane region" description="Helical" evidence="1">
    <location>
        <begin position="49"/>
        <end position="72"/>
    </location>
</feature>
<dbReference type="AlphaFoldDB" id="A0A1Z4LNB5"/>